<dbReference type="Gene3D" id="3.40.50.300">
    <property type="entry name" value="P-loop containing nucleotide triphosphate hydrolases"/>
    <property type="match status" value="1"/>
</dbReference>
<dbReference type="AlphaFoldDB" id="A0A8J6ND18"/>
<dbReference type="GO" id="GO:0005524">
    <property type="term" value="F:ATP binding"/>
    <property type="evidence" value="ECO:0007669"/>
    <property type="project" value="UniProtKB-UniRule"/>
</dbReference>
<keyword evidence="3 8" id="KW-0436">Ligase</keyword>
<keyword evidence="2 8" id="KW-0169">Cobalamin biosynthesis</keyword>
<comment type="similarity">
    <text evidence="8">Belongs to the CobB/CbiA family.</text>
</comment>
<comment type="miscellaneous">
    <text evidence="8">The a and c carboxylates of cobyrinate are activated for nucleophilic attack via formation of a phosphorylated intermediate by ATP. CbiA catalyzes first the amidation of the c-carboxylate, and then that of the a-carboxylate.</text>
</comment>
<feature type="active site" description="Nucleophile" evidence="8">
    <location>
        <position position="339"/>
    </location>
</feature>
<evidence type="ECO:0000313" key="12">
    <source>
        <dbReference type="Proteomes" id="UP000614424"/>
    </source>
</evidence>
<evidence type="ECO:0000256" key="8">
    <source>
        <dbReference type="HAMAP-Rule" id="MF_00027"/>
    </source>
</evidence>
<dbReference type="PROSITE" id="PS51274">
    <property type="entry name" value="GATASE_COBBQ"/>
    <property type="match status" value="1"/>
</dbReference>
<feature type="site" description="Increases nucleophilicity of active site Cys" evidence="8">
    <location>
        <position position="443"/>
    </location>
</feature>
<evidence type="ECO:0000256" key="2">
    <source>
        <dbReference type="ARBA" id="ARBA00022573"/>
    </source>
</evidence>
<dbReference type="InterPro" id="IPR004484">
    <property type="entry name" value="CbiA/CobB_synth"/>
</dbReference>
<dbReference type="GO" id="GO:0009236">
    <property type="term" value="P:cobalamin biosynthetic process"/>
    <property type="evidence" value="ECO:0007669"/>
    <property type="project" value="UniProtKB-UniRule"/>
</dbReference>
<comment type="caution">
    <text evidence="11">The sequence shown here is derived from an EMBL/GenBank/DDBJ whole genome shotgun (WGS) entry which is preliminary data.</text>
</comment>
<comment type="pathway">
    <text evidence="8">Cofactor biosynthesis; adenosylcobalamin biosynthesis; cob(II)yrinate a,c-diamide from sirohydrochlorin (anaerobic route): step 10/10.</text>
</comment>
<keyword evidence="7 8" id="KW-0315">Glutamine amidotransferase</keyword>
<dbReference type="InterPro" id="IPR011698">
    <property type="entry name" value="GATase_3"/>
</dbReference>
<dbReference type="Pfam" id="PF07685">
    <property type="entry name" value="GATase_3"/>
    <property type="match status" value="1"/>
</dbReference>
<evidence type="ECO:0000256" key="7">
    <source>
        <dbReference type="ARBA" id="ARBA00022962"/>
    </source>
</evidence>
<dbReference type="GO" id="GO:0042242">
    <property type="term" value="F:cobyrinic acid a,c-diamide synthase activity"/>
    <property type="evidence" value="ECO:0007669"/>
    <property type="project" value="UniProtKB-UniRule"/>
</dbReference>
<dbReference type="NCBIfam" id="NF002204">
    <property type="entry name" value="PRK01077.1"/>
    <property type="match status" value="1"/>
</dbReference>
<dbReference type="SUPFAM" id="SSF52540">
    <property type="entry name" value="P-loop containing nucleoside triphosphate hydrolases"/>
    <property type="match status" value="1"/>
</dbReference>
<keyword evidence="4 8" id="KW-0547">Nucleotide-binding</keyword>
<dbReference type="Pfam" id="PF01656">
    <property type="entry name" value="CbiA"/>
    <property type="match status" value="1"/>
</dbReference>
<dbReference type="InterPro" id="IPR029062">
    <property type="entry name" value="Class_I_gatase-like"/>
</dbReference>
<comment type="domain">
    <text evidence="8">Comprises of two domains. The C-terminal domain contains the binding site for glutamine and catalyzes the hydrolysis of this substrate to glutamate and ammonia. The N-terminal domain is anticipated to bind ATP and cobyrinate and catalyzes the ultimate synthesis of the diamide product. The ammonia produced via the glutaminase domain is probably translocated to the adjacent domain via a molecular tunnel, where it reacts with an activated intermediate.</text>
</comment>
<dbReference type="UniPathway" id="UPA00148">
    <property type="reaction ID" value="UER00231"/>
</dbReference>
<dbReference type="NCBIfam" id="TIGR00379">
    <property type="entry name" value="cobB"/>
    <property type="match status" value="1"/>
</dbReference>
<keyword evidence="5 8" id="KW-0067">ATP-binding</keyword>
<dbReference type="Gene3D" id="3.40.50.880">
    <property type="match status" value="1"/>
</dbReference>
<dbReference type="Proteomes" id="UP000614424">
    <property type="component" value="Unassembled WGS sequence"/>
</dbReference>
<gene>
    <name evidence="8" type="primary">cbiA</name>
    <name evidence="11" type="ORF">H8E41_04635</name>
</gene>
<comment type="catalytic activity">
    <reaction evidence="8">
        <text>cob(II)yrinate + 2 L-glutamine + 2 ATP + 2 H2O = cob(II)yrinate a,c diamide + 2 L-glutamate + 2 ADP + 2 phosphate + 2 H(+)</text>
        <dbReference type="Rhea" id="RHEA:26289"/>
        <dbReference type="ChEBI" id="CHEBI:15377"/>
        <dbReference type="ChEBI" id="CHEBI:15378"/>
        <dbReference type="ChEBI" id="CHEBI:29985"/>
        <dbReference type="ChEBI" id="CHEBI:30616"/>
        <dbReference type="ChEBI" id="CHEBI:43474"/>
        <dbReference type="ChEBI" id="CHEBI:58359"/>
        <dbReference type="ChEBI" id="CHEBI:58537"/>
        <dbReference type="ChEBI" id="CHEBI:58894"/>
        <dbReference type="ChEBI" id="CHEBI:456216"/>
        <dbReference type="EC" id="6.3.5.11"/>
    </reaction>
</comment>
<keyword evidence="6 8" id="KW-0460">Magnesium</keyword>
<name>A0A8J6ND18_9BACT</name>
<proteinExistence type="inferred from homology"/>
<dbReference type="InterPro" id="IPR027417">
    <property type="entry name" value="P-loop_NTPase"/>
</dbReference>
<comment type="function">
    <text evidence="8">Catalyzes the ATP-dependent amidation of the two carboxylate groups at positions a and c of cobyrinate, using either L-glutamine or ammonia as the nitrogen source.</text>
</comment>
<feature type="domain" description="CobB/CobQ-like glutamine amidotransferase" evidence="10">
    <location>
        <begin position="257"/>
        <end position="446"/>
    </location>
</feature>
<dbReference type="EMBL" id="JACNJZ010000074">
    <property type="protein sequence ID" value="MBC8317170.1"/>
    <property type="molecule type" value="Genomic_DNA"/>
</dbReference>
<sequence>MNGKKQIIPTRGLVVAGLGGGSGKSVVAVGLVAALRAAGRHVVPFKKGPDYIDAGWLSLGASADCYNLDPFLMEEEAMRNSFQEHAAGAEIVIIEGNRGLFDGVNAEGSFSTAELARFLKLPVLLVVDCTKTTRTVAALVLGCKHLDPDLCIAGVVLNRLGSTRHEHIVREAVEKYTGIPVLGAIRRMKKDIFPMRHLGVTPFQEYDDTDSALETLVQTARESLDMDRIEEIMMHSQVLEGFVKVPGVSGVQGGRVRIGVIRDAAFQFYYPDNLQSLEKAGAELVEINAMTAGELPEIDALYIGGGFPENSAGVLAANVSFRHSVKEQAEKGLPMYAECGGLIYLGESILLEGTEHSLVGIFPVKFTLEKRPQAHGYTVLTAKEGNPFYRTGTQIKGHEFRYSKITGWQGNSEDLKFVMDRGVGFAEKGDGLVYKNVLALYTHIHAVATPEWAEGLIRKAREYQRLIRN</sequence>
<dbReference type="SUPFAM" id="SSF52317">
    <property type="entry name" value="Class I glutamine amidotransferase-like"/>
    <property type="match status" value="1"/>
</dbReference>
<evidence type="ECO:0000259" key="10">
    <source>
        <dbReference type="Pfam" id="PF07685"/>
    </source>
</evidence>
<dbReference type="PANTHER" id="PTHR43873:SF1">
    <property type="entry name" value="COBYRINATE A,C-DIAMIDE SYNTHASE"/>
    <property type="match status" value="1"/>
</dbReference>
<evidence type="ECO:0000259" key="9">
    <source>
        <dbReference type="Pfam" id="PF01656"/>
    </source>
</evidence>
<accession>A0A8J6ND18</accession>
<comment type="cofactor">
    <cofactor evidence="1 8">
        <name>Mg(2+)</name>
        <dbReference type="ChEBI" id="CHEBI:18420"/>
    </cofactor>
</comment>
<organism evidence="11 12">
    <name type="scientific">Candidatus Desulfobia pelagia</name>
    <dbReference type="NCBI Taxonomy" id="2841692"/>
    <lineage>
        <taxon>Bacteria</taxon>
        <taxon>Pseudomonadati</taxon>
        <taxon>Thermodesulfobacteriota</taxon>
        <taxon>Desulfobulbia</taxon>
        <taxon>Desulfobulbales</taxon>
        <taxon>Desulfobulbaceae</taxon>
        <taxon>Candidatus Desulfobia</taxon>
    </lineage>
</organism>
<evidence type="ECO:0000256" key="4">
    <source>
        <dbReference type="ARBA" id="ARBA00022741"/>
    </source>
</evidence>
<evidence type="ECO:0000256" key="6">
    <source>
        <dbReference type="ARBA" id="ARBA00022842"/>
    </source>
</evidence>
<dbReference type="EC" id="6.3.5.11" evidence="8"/>
<protein>
    <recommendedName>
        <fullName evidence="8">Cobyrinate a,c-diamide synthase</fullName>
        <ecNumber evidence="8">6.3.5.11</ecNumber>
    </recommendedName>
    <alternativeName>
        <fullName evidence="8">Cobyrinic acid a,c-diamide synthetase</fullName>
    </alternativeName>
</protein>
<reference evidence="11 12" key="1">
    <citation type="submission" date="2020-08" db="EMBL/GenBank/DDBJ databases">
        <title>Bridging the membrane lipid divide: bacteria of the FCB group superphylum have the potential to synthesize archaeal ether lipids.</title>
        <authorList>
            <person name="Villanueva L."/>
            <person name="Von Meijenfeldt F.A.B."/>
            <person name="Westbye A.B."/>
            <person name="Yadav S."/>
            <person name="Hopmans E.C."/>
            <person name="Dutilh B.E."/>
            <person name="Sinninghe Damste J.S."/>
        </authorList>
    </citation>
    <scope>NUCLEOTIDE SEQUENCE [LARGE SCALE GENOMIC DNA]</scope>
    <source>
        <strain evidence="11">NIOZ-UU47</strain>
    </source>
</reference>
<evidence type="ECO:0000256" key="5">
    <source>
        <dbReference type="ARBA" id="ARBA00022840"/>
    </source>
</evidence>
<dbReference type="HAMAP" id="MF_00027">
    <property type="entry name" value="CobB_CbiA"/>
    <property type="match status" value="1"/>
</dbReference>
<feature type="domain" description="CobQ/CobB/MinD/ParA nucleotide binding" evidence="9">
    <location>
        <begin position="13"/>
        <end position="190"/>
    </location>
</feature>
<evidence type="ECO:0000313" key="11">
    <source>
        <dbReference type="EMBL" id="MBC8317170.1"/>
    </source>
</evidence>
<dbReference type="InterPro" id="IPR002586">
    <property type="entry name" value="CobQ/CobB/MinD/ParA_Nub-bd_dom"/>
</dbReference>
<dbReference type="CDD" id="cd03130">
    <property type="entry name" value="GATase1_CobB"/>
    <property type="match status" value="1"/>
</dbReference>
<evidence type="ECO:0000256" key="1">
    <source>
        <dbReference type="ARBA" id="ARBA00001946"/>
    </source>
</evidence>
<dbReference type="PANTHER" id="PTHR43873">
    <property type="entry name" value="COBYRINATE A,C-DIAMIDE SYNTHASE"/>
    <property type="match status" value="1"/>
</dbReference>
<evidence type="ECO:0000256" key="3">
    <source>
        <dbReference type="ARBA" id="ARBA00022598"/>
    </source>
</evidence>